<keyword evidence="1" id="KW-1133">Transmembrane helix</keyword>
<keyword evidence="1" id="KW-0472">Membrane</keyword>
<keyword evidence="3" id="KW-1185">Reference proteome</keyword>
<feature type="transmembrane region" description="Helical" evidence="1">
    <location>
        <begin position="6"/>
        <end position="35"/>
    </location>
</feature>
<dbReference type="PROSITE" id="PS51257">
    <property type="entry name" value="PROKAR_LIPOPROTEIN"/>
    <property type="match status" value="1"/>
</dbReference>
<evidence type="ECO:0000256" key="1">
    <source>
        <dbReference type="SAM" id="Phobius"/>
    </source>
</evidence>
<organism evidence="2 3">
    <name type="scientific">Streptomyces changanensis</name>
    <dbReference type="NCBI Taxonomy" id="2964669"/>
    <lineage>
        <taxon>Bacteria</taxon>
        <taxon>Bacillati</taxon>
        <taxon>Actinomycetota</taxon>
        <taxon>Actinomycetes</taxon>
        <taxon>Kitasatosporales</taxon>
        <taxon>Streptomycetaceae</taxon>
        <taxon>Streptomyces</taxon>
    </lineage>
</organism>
<evidence type="ECO:0000313" key="3">
    <source>
        <dbReference type="Proteomes" id="UP001060150"/>
    </source>
</evidence>
<protein>
    <recommendedName>
        <fullName evidence="4">Secreted protein</fullName>
    </recommendedName>
</protein>
<gene>
    <name evidence="2" type="ORF">NRO40_26900</name>
</gene>
<proteinExistence type="predicted"/>
<keyword evidence="1" id="KW-0812">Transmembrane</keyword>
<evidence type="ECO:0008006" key="4">
    <source>
        <dbReference type="Google" id="ProtNLM"/>
    </source>
</evidence>
<dbReference type="Proteomes" id="UP001060150">
    <property type="component" value="Chromosome"/>
</dbReference>
<dbReference type="RefSeq" id="WP_232790988.1">
    <property type="nucleotide sequence ID" value="NZ_CP102332.1"/>
</dbReference>
<sequence length="153" mass="16807">MRTRRWVWLGVGTAVPTLLLVALPAVYFVTVYGCGEAEHRLARTMARETVLAAAPARGAERVDAYEGCDDDDLFVWAGRTYRYGGPAEAALRRYREAAEADGWRRRAAVAGEPVSVCLTKELDGTTAYLTVDEADGGLFEVSITADRQNSEWC</sequence>
<name>A0ABY5NDK0_9ACTN</name>
<accession>A0ABY5NDK0</accession>
<evidence type="ECO:0000313" key="2">
    <source>
        <dbReference type="EMBL" id="UUS34095.1"/>
    </source>
</evidence>
<dbReference type="EMBL" id="CP102332">
    <property type="protein sequence ID" value="UUS34095.1"/>
    <property type="molecule type" value="Genomic_DNA"/>
</dbReference>
<reference evidence="2" key="1">
    <citation type="submission" date="2022-08" db="EMBL/GenBank/DDBJ databases">
        <title>Streptomyces changanensis sp. nov., an actinomycete isolated from soil.</title>
        <authorList>
            <person name="Wu H."/>
            <person name="Han L."/>
        </authorList>
    </citation>
    <scope>NUCLEOTIDE SEQUENCE</scope>
    <source>
        <strain evidence="2">HL-66</strain>
    </source>
</reference>